<sequence>MHRVVTVGDYFDAALKILVTAGPRSIKVGSLCAALDVTSGSFYGYFRSLDDFVAELLRMQLSRQNHRLLALIEAGPEPEVILPRLREMARTVPHETEAAIRTLARSHAGAMDLQRLLDQERVAALAEILRPIVSTTDDARHAAVIGMALLVGWQHLCSSRTDQDFNDMFDEFEAAVISAATQGEIDG</sequence>
<evidence type="ECO:0000313" key="1">
    <source>
        <dbReference type="EMBL" id="NMN93838.1"/>
    </source>
</evidence>
<dbReference type="EMBL" id="VCQU01000001">
    <property type="protein sequence ID" value="NMN93838.1"/>
    <property type="molecule type" value="Genomic_DNA"/>
</dbReference>
<dbReference type="InterPro" id="IPR009057">
    <property type="entry name" value="Homeodomain-like_sf"/>
</dbReference>
<comment type="caution">
    <text evidence="1">The sequence shown here is derived from an EMBL/GenBank/DDBJ whole genome shotgun (WGS) entry which is preliminary data.</text>
</comment>
<dbReference type="Gene3D" id="1.10.357.10">
    <property type="entry name" value="Tetracycline Repressor, domain 2"/>
    <property type="match status" value="1"/>
</dbReference>
<name>A0A848K8U4_9NOCA</name>
<evidence type="ECO:0000313" key="2">
    <source>
        <dbReference type="Proteomes" id="UP000535543"/>
    </source>
</evidence>
<proteinExistence type="predicted"/>
<dbReference type="SUPFAM" id="SSF46689">
    <property type="entry name" value="Homeodomain-like"/>
    <property type="match status" value="1"/>
</dbReference>
<gene>
    <name evidence="1" type="ORF">FGL95_02130</name>
</gene>
<dbReference type="Proteomes" id="UP000535543">
    <property type="component" value="Unassembled WGS sequence"/>
</dbReference>
<organism evidence="1 2">
    <name type="scientific">Antrihabitans stalactiti</name>
    <dbReference type="NCBI Taxonomy" id="2584121"/>
    <lineage>
        <taxon>Bacteria</taxon>
        <taxon>Bacillati</taxon>
        <taxon>Actinomycetota</taxon>
        <taxon>Actinomycetes</taxon>
        <taxon>Mycobacteriales</taxon>
        <taxon>Nocardiaceae</taxon>
        <taxon>Antrihabitans</taxon>
    </lineage>
</organism>
<accession>A0A848K8U4</accession>
<reference evidence="1 2" key="2">
    <citation type="submission" date="2020-06" db="EMBL/GenBank/DDBJ databases">
        <title>Antribacter stalactiti gen. nov., sp. nov., a new member of the family Nacardiaceae isolated from a cave.</title>
        <authorList>
            <person name="Kim I.S."/>
        </authorList>
    </citation>
    <scope>NUCLEOTIDE SEQUENCE [LARGE SCALE GENOMIC DNA]</scope>
    <source>
        <strain evidence="1 2">YC2-7</strain>
    </source>
</reference>
<keyword evidence="2" id="KW-1185">Reference proteome</keyword>
<dbReference type="RefSeq" id="WP_169584526.1">
    <property type="nucleotide sequence ID" value="NZ_VCQU01000001.1"/>
</dbReference>
<protein>
    <submittedName>
        <fullName evidence="1">TetR/AcrR family transcriptional regulator</fullName>
    </submittedName>
</protein>
<reference evidence="1 2" key="1">
    <citation type="submission" date="2019-05" db="EMBL/GenBank/DDBJ databases">
        <authorList>
            <person name="Lee S.D."/>
        </authorList>
    </citation>
    <scope>NUCLEOTIDE SEQUENCE [LARGE SCALE GENOMIC DNA]</scope>
    <source>
        <strain evidence="1 2">YC2-7</strain>
    </source>
</reference>
<dbReference type="AlphaFoldDB" id="A0A848K8U4"/>